<accession>A0ABV5SUQ7</accession>
<evidence type="ECO:0000313" key="3">
    <source>
        <dbReference type="Proteomes" id="UP001589667"/>
    </source>
</evidence>
<feature type="transmembrane region" description="Helical" evidence="1">
    <location>
        <begin position="82"/>
        <end position="100"/>
    </location>
</feature>
<dbReference type="EMBL" id="JBHMBL010000003">
    <property type="protein sequence ID" value="MFB9643201.1"/>
    <property type="molecule type" value="Genomic_DNA"/>
</dbReference>
<sequence length="164" mass="16956">MPDTLDRPTAAAPSTLPGAAIIRRIRGMIFSALGTALVYSMIGAASRGGCVGGSAADGFMEVNGSPADITPTCVQLNLRPSAIVFVAIAVTVIVAITLVLRPARTEASALRIIDRAVVVMIAGTLVWAALTMVSFFAIPLDPPSPGEPFMIPFTLGHVEVDLTP</sequence>
<comment type="caution">
    <text evidence="2">The sequence shown here is derived from an EMBL/GenBank/DDBJ whole genome shotgun (WGS) entry which is preliminary data.</text>
</comment>
<proteinExistence type="predicted"/>
<keyword evidence="1" id="KW-1133">Transmembrane helix</keyword>
<name>A0ABV5SUQ7_9MICO</name>
<dbReference type="RefSeq" id="WP_157424990.1">
    <property type="nucleotide sequence ID" value="NZ_BAAANI010000004.1"/>
</dbReference>
<keyword evidence="3" id="KW-1185">Reference proteome</keyword>
<keyword evidence="1" id="KW-0472">Membrane</keyword>
<feature type="transmembrane region" description="Helical" evidence="1">
    <location>
        <begin position="112"/>
        <end position="138"/>
    </location>
</feature>
<evidence type="ECO:0000313" key="2">
    <source>
        <dbReference type="EMBL" id="MFB9643201.1"/>
    </source>
</evidence>
<evidence type="ECO:0000256" key="1">
    <source>
        <dbReference type="SAM" id="Phobius"/>
    </source>
</evidence>
<reference evidence="2 3" key="1">
    <citation type="submission" date="2024-09" db="EMBL/GenBank/DDBJ databases">
        <authorList>
            <person name="Sun Q."/>
            <person name="Mori K."/>
        </authorList>
    </citation>
    <scope>NUCLEOTIDE SEQUENCE [LARGE SCALE GENOMIC DNA]</scope>
    <source>
        <strain evidence="2 3">JCM 14321</strain>
    </source>
</reference>
<keyword evidence="1" id="KW-0812">Transmembrane</keyword>
<dbReference type="Proteomes" id="UP001589667">
    <property type="component" value="Unassembled WGS sequence"/>
</dbReference>
<organism evidence="2 3">
    <name type="scientific">Agromyces lapidis</name>
    <dbReference type="NCBI Taxonomy" id="279574"/>
    <lineage>
        <taxon>Bacteria</taxon>
        <taxon>Bacillati</taxon>
        <taxon>Actinomycetota</taxon>
        <taxon>Actinomycetes</taxon>
        <taxon>Micrococcales</taxon>
        <taxon>Microbacteriaceae</taxon>
        <taxon>Agromyces</taxon>
    </lineage>
</organism>
<protein>
    <submittedName>
        <fullName evidence="2">Uncharacterized protein</fullName>
    </submittedName>
</protein>
<feature type="transmembrane region" description="Helical" evidence="1">
    <location>
        <begin position="27"/>
        <end position="45"/>
    </location>
</feature>
<gene>
    <name evidence="2" type="ORF">ACFFQV_12965</name>
</gene>